<evidence type="ECO:0000256" key="2">
    <source>
        <dbReference type="ARBA" id="ARBA00022679"/>
    </source>
</evidence>
<dbReference type="Pfam" id="PF01019">
    <property type="entry name" value="G_glu_transpept"/>
    <property type="match status" value="1"/>
</dbReference>
<gene>
    <name evidence="6" type="ORF">F4148_08125</name>
</gene>
<dbReference type="Gene3D" id="1.10.246.130">
    <property type="match status" value="1"/>
</dbReference>
<dbReference type="InterPro" id="IPR043138">
    <property type="entry name" value="GGT_lsub"/>
</dbReference>
<dbReference type="PANTHER" id="PTHR43199">
    <property type="entry name" value="GLUTATHIONE HYDROLASE"/>
    <property type="match status" value="1"/>
</dbReference>
<keyword evidence="2 6" id="KW-0808">Transferase</keyword>
<evidence type="ECO:0000313" key="6">
    <source>
        <dbReference type="EMBL" id="MYH61721.1"/>
    </source>
</evidence>
<accession>A0A6B1G0R0</accession>
<keyword evidence="3" id="KW-0378">Hydrolase</keyword>
<keyword evidence="4" id="KW-0865">Zymogen</keyword>
<evidence type="ECO:0000256" key="5">
    <source>
        <dbReference type="SAM" id="MobiDB-lite"/>
    </source>
</evidence>
<feature type="region of interest" description="Disordered" evidence="5">
    <location>
        <begin position="358"/>
        <end position="389"/>
    </location>
</feature>
<name>A0A6B1G0R0_9CHLR</name>
<protein>
    <submittedName>
        <fullName evidence="6">Gamma-glutamyltransferase family protein</fullName>
    </submittedName>
</protein>
<dbReference type="InterPro" id="IPR043137">
    <property type="entry name" value="GGT_ssub_C"/>
</dbReference>
<organism evidence="6">
    <name type="scientific">Caldilineaceae bacterium SB0675_bin_29</name>
    <dbReference type="NCBI Taxonomy" id="2605266"/>
    <lineage>
        <taxon>Bacteria</taxon>
        <taxon>Bacillati</taxon>
        <taxon>Chloroflexota</taxon>
        <taxon>Caldilineae</taxon>
        <taxon>Caldilineales</taxon>
        <taxon>Caldilineaceae</taxon>
    </lineage>
</organism>
<dbReference type="InterPro" id="IPR051792">
    <property type="entry name" value="GGT_bact"/>
</dbReference>
<dbReference type="PANTHER" id="PTHR43199:SF1">
    <property type="entry name" value="GLUTATHIONE HYDROLASE PROENZYME"/>
    <property type="match status" value="1"/>
</dbReference>
<proteinExistence type="inferred from homology"/>
<dbReference type="PRINTS" id="PR01210">
    <property type="entry name" value="GGTRANSPTASE"/>
</dbReference>
<dbReference type="Gene3D" id="3.60.20.40">
    <property type="match status" value="1"/>
</dbReference>
<comment type="similarity">
    <text evidence="1">Belongs to the gamma-glutamyltransferase family.</text>
</comment>
<evidence type="ECO:0000256" key="1">
    <source>
        <dbReference type="ARBA" id="ARBA00009381"/>
    </source>
</evidence>
<sequence>MPPPKGQVTTRDEITAENAIVAAGHRLEVEAAIGILQRGGNAVDAAVAGAFVAELAEPAMCGIGGHGVMSVYMADTRETTIVDFYDVAPAKATPDMYERLDKRNSDVLGYPQVKGDAQSVGYKSVMVPSQVAGLCAAHERFGTLPLTEVIAPAITLAKEGVPVDSTMMNYITGSAALIRRFPETSAVFLKDGLPLLAGTTSRHPADTVVREDLAQTLRKIASEGPASFYEGEIAMAIATDMAANGGLLTLTDLSNYEPYIYPAKPYTYRGYEYVTGGNVTLVEALNILECFDLSSMDPDGALCRHVMIEAMRRAWTDTLMHVGDPRGDQSPWKGLTSKEYAKKRAAEIDLAQASPVVKPGDPWEFEERPPPGTFPQPTEDVGQGNGHTTKIATVDGHGNIVSLITSLGYPFASKVTVPGTGVLLNNSMHRLDPRPGYLNSIAPGKGMQRLTAAVLVFKDGRPFAALCGSLSIAISGMALHPIVNLIDFGMGIQRAIEFYRFHPTNGRIWLDDRIADTVQRDLAAMGHHLLPLKERFGETHFGNHVGIRIEPATGKIQGGSDPFHANAVHGY</sequence>
<reference evidence="6" key="1">
    <citation type="submission" date="2019-09" db="EMBL/GenBank/DDBJ databases">
        <title>Characterisation of the sponge microbiome using genome-centric metagenomics.</title>
        <authorList>
            <person name="Engelberts J.P."/>
            <person name="Robbins S.J."/>
            <person name="De Goeij J.M."/>
            <person name="Aranda M."/>
            <person name="Bell S.C."/>
            <person name="Webster N.S."/>
        </authorList>
    </citation>
    <scope>NUCLEOTIDE SEQUENCE</scope>
    <source>
        <strain evidence="6">SB0675_bin_29</strain>
    </source>
</reference>
<comment type="caution">
    <text evidence="6">The sequence shown here is derived from an EMBL/GenBank/DDBJ whole genome shotgun (WGS) entry which is preliminary data.</text>
</comment>
<dbReference type="EMBL" id="VYDA01000307">
    <property type="protein sequence ID" value="MYH61721.1"/>
    <property type="molecule type" value="Genomic_DNA"/>
</dbReference>
<dbReference type="InterPro" id="IPR029055">
    <property type="entry name" value="Ntn_hydrolases_N"/>
</dbReference>
<evidence type="ECO:0000256" key="4">
    <source>
        <dbReference type="ARBA" id="ARBA00023145"/>
    </source>
</evidence>
<dbReference type="SUPFAM" id="SSF56235">
    <property type="entry name" value="N-terminal nucleophile aminohydrolases (Ntn hydrolases)"/>
    <property type="match status" value="1"/>
</dbReference>
<dbReference type="AlphaFoldDB" id="A0A6B1G0R0"/>
<dbReference type="GO" id="GO:0016787">
    <property type="term" value="F:hydrolase activity"/>
    <property type="evidence" value="ECO:0007669"/>
    <property type="project" value="UniProtKB-KW"/>
</dbReference>
<dbReference type="GO" id="GO:0016740">
    <property type="term" value="F:transferase activity"/>
    <property type="evidence" value="ECO:0007669"/>
    <property type="project" value="UniProtKB-KW"/>
</dbReference>
<evidence type="ECO:0000256" key="3">
    <source>
        <dbReference type="ARBA" id="ARBA00022801"/>
    </source>
</evidence>